<name>A0AAD4W485_PRUDU</name>
<evidence type="ECO:0000313" key="4">
    <source>
        <dbReference type="Proteomes" id="UP001054821"/>
    </source>
</evidence>
<evidence type="ECO:0000313" key="3">
    <source>
        <dbReference type="EMBL" id="KAI5336251.1"/>
    </source>
</evidence>
<comment type="caution">
    <text evidence="3">The sequence shown here is derived from an EMBL/GenBank/DDBJ whole genome shotgun (WGS) entry which is preliminary data.</text>
</comment>
<dbReference type="Pfam" id="PF01070">
    <property type="entry name" value="FMN_dh"/>
    <property type="match status" value="1"/>
</dbReference>
<organism evidence="3 4">
    <name type="scientific">Prunus dulcis</name>
    <name type="common">Almond</name>
    <name type="synonym">Amygdalus dulcis</name>
    <dbReference type="NCBI Taxonomy" id="3755"/>
    <lineage>
        <taxon>Eukaryota</taxon>
        <taxon>Viridiplantae</taxon>
        <taxon>Streptophyta</taxon>
        <taxon>Embryophyta</taxon>
        <taxon>Tracheophyta</taxon>
        <taxon>Spermatophyta</taxon>
        <taxon>Magnoliopsida</taxon>
        <taxon>eudicotyledons</taxon>
        <taxon>Gunneridae</taxon>
        <taxon>Pentapetalae</taxon>
        <taxon>rosids</taxon>
        <taxon>fabids</taxon>
        <taxon>Rosales</taxon>
        <taxon>Rosaceae</taxon>
        <taxon>Amygdaloideae</taxon>
        <taxon>Amygdaleae</taxon>
        <taxon>Prunus</taxon>
    </lineage>
</organism>
<dbReference type="EMBL" id="JAJFAZ020000003">
    <property type="protein sequence ID" value="KAI5336251.1"/>
    <property type="molecule type" value="Genomic_DNA"/>
</dbReference>
<accession>A0AAD4W485</accession>
<dbReference type="PANTHER" id="PTHR10578:SF67">
    <property type="entry name" value="PEROXISOMAL (S)-2-HYDROXYACID OXIDASE GLO3"/>
    <property type="match status" value="1"/>
</dbReference>
<gene>
    <name evidence="3" type="ORF">L3X38_015518</name>
</gene>
<proteinExistence type="predicted"/>
<dbReference type="Proteomes" id="UP001054821">
    <property type="component" value="Chromosome 3"/>
</dbReference>
<dbReference type="InterPro" id="IPR013785">
    <property type="entry name" value="Aldolase_TIM"/>
</dbReference>
<dbReference type="AlphaFoldDB" id="A0AAD4W485"/>
<dbReference type="SUPFAM" id="SSF51395">
    <property type="entry name" value="FMN-linked oxidoreductases"/>
    <property type="match status" value="1"/>
</dbReference>
<dbReference type="Gene3D" id="3.20.20.70">
    <property type="entry name" value="Aldolase class I"/>
    <property type="match status" value="1"/>
</dbReference>
<evidence type="ECO:0000259" key="2">
    <source>
        <dbReference type="Pfam" id="PF01070"/>
    </source>
</evidence>
<reference evidence="3 4" key="1">
    <citation type="journal article" date="2022" name="G3 (Bethesda)">
        <title>Whole-genome sequence and methylome profiling of the almond [Prunus dulcis (Mill.) D.A. Webb] cultivar 'Nonpareil'.</title>
        <authorList>
            <person name="D'Amico-Willman K.M."/>
            <person name="Ouma W.Z."/>
            <person name="Meulia T."/>
            <person name="Sideli G.M."/>
            <person name="Gradziel T.M."/>
            <person name="Fresnedo-Ramirez J."/>
        </authorList>
    </citation>
    <scope>NUCLEOTIDE SEQUENCE [LARGE SCALE GENOMIC DNA]</scope>
    <source>
        <strain evidence="3">Clone GOH B32 T37-40</strain>
    </source>
</reference>
<dbReference type="InterPro" id="IPR000262">
    <property type="entry name" value="FMN-dep_DH"/>
</dbReference>
<dbReference type="GO" id="GO:0016491">
    <property type="term" value="F:oxidoreductase activity"/>
    <property type="evidence" value="ECO:0007669"/>
    <property type="project" value="InterPro"/>
</dbReference>
<sequence length="165" mass="18519">MASEPVSVNEFRELARQVLPKMLRPRVLVDVSRIDMPTTVLGYKISAPIMIAPTARHQLAHPEGELRAPIFNGSNYNFWKIKMCTIFKSHKLWDMVENGYEQSVKKEEEEALTTAQKLALEENVAKDAKALGLIKGAVSDDIFPRIALKRVSQGSMGDPATRVQR</sequence>
<keyword evidence="4" id="KW-1185">Reference proteome</keyword>
<evidence type="ECO:0000256" key="1">
    <source>
        <dbReference type="ARBA" id="ARBA00001917"/>
    </source>
</evidence>
<comment type="cofactor">
    <cofactor evidence="1">
        <name>FMN</name>
        <dbReference type="ChEBI" id="CHEBI:58210"/>
    </cofactor>
</comment>
<feature type="domain" description="FMN-dependent dehydrogenase" evidence="2">
    <location>
        <begin position="23"/>
        <end position="67"/>
    </location>
</feature>
<dbReference type="PANTHER" id="PTHR10578">
    <property type="entry name" value="S -2-HYDROXY-ACID OXIDASE-RELATED"/>
    <property type="match status" value="1"/>
</dbReference>
<protein>
    <recommendedName>
        <fullName evidence="2">FMN-dependent dehydrogenase domain-containing protein</fullName>
    </recommendedName>
</protein>